<keyword evidence="3" id="KW-1185">Reference proteome</keyword>
<evidence type="ECO:0000313" key="3">
    <source>
        <dbReference type="Proteomes" id="UP000613974"/>
    </source>
</evidence>
<evidence type="ECO:0000313" key="2">
    <source>
        <dbReference type="EMBL" id="GHI70830.1"/>
    </source>
</evidence>
<organism evidence="2 3">
    <name type="scientific">Streptomyces nojiriensis</name>
    <dbReference type="NCBI Taxonomy" id="66374"/>
    <lineage>
        <taxon>Bacteria</taxon>
        <taxon>Bacillati</taxon>
        <taxon>Actinomycetota</taxon>
        <taxon>Actinomycetes</taxon>
        <taxon>Kitasatosporales</taxon>
        <taxon>Streptomycetaceae</taxon>
        <taxon>Streptomyces</taxon>
    </lineage>
</organism>
<comment type="caution">
    <text evidence="2">The sequence shown here is derived from an EMBL/GenBank/DDBJ whole genome shotgun (WGS) entry which is preliminary data.</text>
</comment>
<reference evidence="3" key="1">
    <citation type="submission" date="2023-07" db="EMBL/GenBank/DDBJ databases">
        <title>Whole genome shotgun sequence of Streptomyces nojiriensis NBRC 13794.</title>
        <authorList>
            <person name="Komaki H."/>
            <person name="Tamura T."/>
        </authorList>
    </citation>
    <scope>NUCLEOTIDE SEQUENCE [LARGE SCALE GENOMIC DNA]</scope>
    <source>
        <strain evidence="3">NBRC 13794</strain>
    </source>
</reference>
<dbReference type="RefSeq" id="WP_189740269.1">
    <property type="nucleotide sequence ID" value="NZ_BMRL01000008.1"/>
</dbReference>
<accession>A0ABQ3SSS0</accession>
<keyword evidence="1" id="KW-0472">Membrane</keyword>
<evidence type="ECO:0000256" key="1">
    <source>
        <dbReference type="SAM" id="Phobius"/>
    </source>
</evidence>
<feature type="transmembrane region" description="Helical" evidence="1">
    <location>
        <begin position="33"/>
        <end position="53"/>
    </location>
</feature>
<dbReference type="Proteomes" id="UP000613974">
    <property type="component" value="Unassembled WGS sequence"/>
</dbReference>
<proteinExistence type="predicted"/>
<keyword evidence="1" id="KW-0812">Transmembrane</keyword>
<dbReference type="GeneID" id="95589071"/>
<keyword evidence="1" id="KW-1133">Transmembrane helix</keyword>
<gene>
    <name evidence="2" type="ORF">Snoj_47480</name>
</gene>
<sequence>MDGNSTDLVLASKWDLPFVVISMVRVAFGTLPLWAKALILGLFGSVVLWYGITWQRERGRRAR</sequence>
<dbReference type="EMBL" id="BNEC01000005">
    <property type="protein sequence ID" value="GHI70830.1"/>
    <property type="molecule type" value="Genomic_DNA"/>
</dbReference>
<name>A0ABQ3SSS0_9ACTN</name>
<protein>
    <submittedName>
        <fullName evidence="2">Uncharacterized protein</fullName>
    </submittedName>
</protein>